<sequence>MTNNDGEEVEKEKMFRYSKRRLHKSSLQPISSRQPHHFPSSTWPNILAKDLIHLVLAPTPHVMTKRGTPRAVSQY</sequence>
<evidence type="ECO:0000313" key="1">
    <source>
        <dbReference type="EMBL" id="GFO03719.1"/>
    </source>
</evidence>
<evidence type="ECO:0000313" key="2">
    <source>
        <dbReference type="Proteomes" id="UP000735302"/>
    </source>
</evidence>
<organism evidence="1 2">
    <name type="scientific">Plakobranchus ocellatus</name>
    <dbReference type="NCBI Taxonomy" id="259542"/>
    <lineage>
        <taxon>Eukaryota</taxon>
        <taxon>Metazoa</taxon>
        <taxon>Spiralia</taxon>
        <taxon>Lophotrochozoa</taxon>
        <taxon>Mollusca</taxon>
        <taxon>Gastropoda</taxon>
        <taxon>Heterobranchia</taxon>
        <taxon>Euthyneura</taxon>
        <taxon>Panpulmonata</taxon>
        <taxon>Sacoglossa</taxon>
        <taxon>Placobranchoidea</taxon>
        <taxon>Plakobranchidae</taxon>
        <taxon>Plakobranchus</taxon>
    </lineage>
</organism>
<proteinExistence type="predicted"/>
<reference evidence="1 2" key="1">
    <citation type="journal article" date="2021" name="Elife">
        <title>Chloroplast acquisition without the gene transfer in kleptoplastic sea slugs, Plakobranchus ocellatus.</title>
        <authorList>
            <person name="Maeda T."/>
            <person name="Takahashi S."/>
            <person name="Yoshida T."/>
            <person name="Shimamura S."/>
            <person name="Takaki Y."/>
            <person name="Nagai Y."/>
            <person name="Toyoda A."/>
            <person name="Suzuki Y."/>
            <person name="Arimoto A."/>
            <person name="Ishii H."/>
            <person name="Satoh N."/>
            <person name="Nishiyama T."/>
            <person name="Hasebe M."/>
            <person name="Maruyama T."/>
            <person name="Minagawa J."/>
            <person name="Obokata J."/>
            <person name="Shigenobu S."/>
        </authorList>
    </citation>
    <scope>NUCLEOTIDE SEQUENCE [LARGE SCALE GENOMIC DNA]</scope>
</reference>
<dbReference type="AlphaFoldDB" id="A0AAV4ABU0"/>
<gene>
    <name evidence="1" type="ORF">PoB_003022400</name>
</gene>
<name>A0AAV4ABU0_9GAST</name>
<keyword evidence="2" id="KW-1185">Reference proteome</keyword>
<accession>A0AAV4ABU0</accession>
<protein>
    <submittedName>
        <fullName evidence="1">Uncharacterized protein</fullName>
    </submittedName>
</protein>
<dbReference type="EMBL" id="BLXT01003729">
    <property type="protein sequence ID" value="GFO03719.1"/>
    <property type="molecule type" value="Genomic_DNA"/>
</dbReference>
<dbReference type="Proteomes" id="UP000735302">
    <property type="component" value="Unassembled WGS sequence"/>
</dbReference>
<comment type="caution">
    <text evidence="1">The sequence shown here is derived from an EMBL/GenBank/DDBJ whole genome shotgun (WGS) entry which is preliminary data.</text>
</comment>